<feature type="domain" description="Glucose-methanol-choline oxidoreductase C-terminal" evidence="7">
    <location>
        <begin position="413"/>
        <end position="552"/>
    </location>
</feature>
<sequence length="559" mass="63182">IKIGINGFGLLGQHIRRCALQEGIQVVAINDETYSFSNNNFDKNLHWHNTNYKKCSSQFGNNCYDYIVVGAGTAGSILARKLSDNPRNKVLLIEQGYWLSLNPIVQNASQWHLVRLDPLVERGYVSTAQVGFGNRSIPIPRAQGTGGCNSMNAMVFLLGNRKDFDERWGKIDGWSWNDLSPYWDSIQETISPTQLDPEHPIMHKLLKGAIEIGYKYNPNPNNLNSKQGQGGVSARILMAKQISNNYAERRSSWNAYIQPILPRKNLDILVFTQVTKVLFNKNLQAIGITTYNVGKKEYVHFYSRKEVILSAGVFDTPKLLLLSGIGPCDELNKYKIKCLANVQGVGKNLQDHTFIKIWSAPLRDQETPLPMNIFGMWGALAIEENGEYYHGLDVGEINGKKIIQIYTETFHYKSRGSITLLDKNPFSKPVIDPNLLSNSYDINKTLHSIKIARTFLSTKTISELTEDFNEINTPLFHTNDEKKLLEWIQQNIKSDAHPSSTCTMGNRFQDDKMIVVDRRLRVRHTKKLRIADASIIPNLISGNPNQITMIIGLKAADMI</sequence>
<dbReference type="SUPFAM" id="SSF51735">
    <property type="entry name" value="NAD(P)-binding Rossmann-fold domains"/>
    <property type="match status" value="1"/>
</dbReference>
<feature type="binding site" evidence="5">
    <location>
        <begin position="152"/>
        <end position="155"/>
    </location>
    <ligand>
        <name>FAD</name>
        <dbReference type="ChEBI" id="CHEBI:57692"/>
    </ligand>
</feature>
<dbReference type="AlphaFoldDB" id="A0A819ZCH3"/>
<dbReference type="GO" id="GO:0016614">
    <property type="term" value="F:oxidoreductase activity, acting on CH-OH group of donors"/>
    <property type="evidence" value="ECO:0007669"/>
    <property type="project" value="InterPro"/>
</dbReference>
<comment type="cofactor">
    <cofactor evidence="1 5">
        <name>FAD</name>
        <dbReference type="ChEBI" id="CHEBI:57692"/>
    </cofactor>
</comment>
<dbReference type="Proteomes" id="UP000663881">
    <property type="component" value="Unassembled WGS sequence"/>
</dbReference>
<dbReference type="PANTHER" id="PTHR11552:SF147">
    <property type="entry name" value="CHOLINE DEHYDROGENASE, MITOCHONDRIAL"/>
    <property type="match status" value="1"/>
</dbReference>
<comment type="caution">
    <text evidence="8">The sequence shown here is derived from an EMBL/GenBank/DDBJ whole genome shotgun (WGS) entry which is preliminary data.</text>
</comment>
<evidence type="ECO:0008006" key="10">
    <source>
        <dbReference type="Google" id="ProtNLM"/>
    </source>
</evidence>
<accession>A0A819ZCH3</accession>
<evidence type="ECO:0000259" key="6">
    <source>
        <dbReference type="Pfam" id="PF00732"/>
    </source>
</evidence>
<evidence type="ECO:0000256" key="2">
    <source>
        <dbReference type="ARBA" id="ARBA00010790"/>
    </source>
</evidence>
<feature type="binding site" evidence="5">
    <location>
        <position position="274"/>
    </location>
    <ligand>
        <name>FAD</name>
        <dbReference type="ChEBI" id="CHEBI:57692"/>
    </ligand>
</feature>
<keyword evidence="4 5" id="KW-0274">FAD</keyword>
<dbReference type="InterPro" id="IPR000172">
    <property type="entry name" value="GMC_OxRdtase_N"/>
</dbReference>
<dbReference type="Pfam" id="PF05199">
    <property type="entry name" value="GMC_oxred_C"/>
    <property type="match status" value="1"/>
</dbReference>
<evidence type="ECO:0000256" key="5">
    <source>
        <dbReference type="PIRSR" id="PIRSR000137-2"/>
    </source>
</evidence>
<evidence type="ECO:0000313" key="9">
    <source>
        <dbReference type="Proteomes" id="UP000663881"/>
    </source>
</evidence>
<dbReference type="Gene3D" id="3.30.410.40">
    <property type="match status" value="1"/>
</dbReference>
<organism evidence="8 9">
    <name type="scientific">Adineta steineri</name>
    <dbReference type="NCBI Taxonomy" id="433720"/>
    <lineage>
        <taxon>Eukaryota</taxon>
        <taxon>Metazoa</taxon>
        <taxon>Spiralia</taxon>
        <taxon>Gnathifera</taxon>
        <taxon>Rotifera</taxon>
        <taxon>Eurotatoria</taxon>
        <taxon>Bdelloidea</taxon>
        <taxon>Adinetida</taxon>
        <taxon>Adinetidae</taxon>
        <taxon>Adineta</taxon>
    </lineage>
</organism>
<dbReference type="InterPro" id="IPR012132">
    <property type="entry name" value="GMC_OxRdtase"/>
</dbReference>
<gene>
    <name evidence="8" type="ORF">OKA104_LOCUS39164</name>
</gene>
<dbReference type="InterPro" id="IPR036188">
    <property type="entry name" value="FAD/NAD-bd_sf"/>
</dbReference>
<keyword evidence="3" id="KW-0285">Flavoprotein</keyword>
<evidence type="ECO:0000313" key="8">
    <source>
        <dbReference type="EMBL" id="CAF4167912.1"/>
    </source>
</evidence>
<dbReference type="Gene3D" id="3.50.50.60">
    <property type="entry name" value="FAD/NAD(P)-binding domain"/>
    <property type="match status" value="1"/>
</dbReference>
<evidence type="ECO:0000256" key="4">
    <source>
        <dbReference type="ARBA" id="ARBA00022827"/>
    </source>
</evidence>
<dbReference type="PIRSF" id="PIRSF000137">
    <property type="entry name" value="Alcohol_oxidase"/>
    <property type="match status" value="1"/>
</dbReference>
<dbReference type="InterPro" id="IPR007867">
    <property type="entry name" value="GMC_OxRtase_C"/>
</dbReference>
<dbReference type="PANTHER" id="PTHR11552">
    <property type="entry name" value="GLUCOSE-METHANOL-CHOLINE GMC OXIDOREDUCTASE"/>
    <property type="match status" value="1"/>
</dbReference>
<dbReference type="InterPro" id="IPR036291">
    <property type="entry name" value="NAD(P)-bd_dom_sf"/>
</dbReference>
<feature type="non-terminal residue" evidence="8">
    <location>
        <position position="1"/>
    </location>
</feature>
<protein>
    <recommendedName>
        <fullName evidence="10">Glucose-methanol-choline oxidoreductase N-terminal domain-containing protein</fullName>
    </recommendedName>
</protein>
<dbReference type="SUPFAM" id="SSF54373">
    <property type="entry name" value="FAD-linked reductases, C-terminal domain"/>
    <property type="match status" value="1"/>
</dbReference>
<evidence type="ECO:0000256" key="1">
    <source>
        <dbReference type="ARBA" id="ARBA00001974"/>
    </source>
</evidence>
<proteinExistence type="inferred from homology"/>
<dbReference type="Pfam" id="PF00732">
    <property type="entry name" value="GMC_oxred_N"/>
    <property type="match status" value="1"/>
</dbReference>
<feature type="domain" description="Glucose-methanol-choline oxidoreductase N-terminal" evidence="6">
    <location>
        <begin position="64"/>
        <end position="353"/>
    </location>
</feature>
<reference evidence="8" key="1">
    <citation type="submission" date="2021-02" db="EMBL/GenBank/DDBJ databases">
        <authorList>
            <person name="Nowell W R."/>
        </authorList>
    </citation>
    <scope>NUCLEOTIDE SEQUENCE</scope>
</reference>
<dbReference type="SUPFAM" id="SSF51905">
    <property type="entry name" value="FAD/NAD(P)-binding domain"/>
    <property type="match status" value="1"/>
</dbReference>
<evidence type="ECO:0000256" key="3">
    <source>
        <dbReference type="ARBA" id="ARBA00022630"/>
    </source>
</evidence>
<name>A0A819ZCH3_9BILA</name>
<comment type="similarity">
    <text evidence="2">Belongs to the GMC oxidoreductase family.</text>
</comment>
<dbReference type="EMBL" id="CAJOAY010007509">
    <property type="protein sequence ID" value="CAF4167912.1"/>
    <property type="molecule type" value="Genomic_DNA"/>
</dbReference>
<dbReference type="GO" id="GO:0050660">
    <property type="term" value="F:flavin adenine dinucleotide binding"/>
    <property type="evidence" value="ECO:0007669"/>
    <property type="project" value="InterPro"/>
</dbReference>
<evidence type="ECO:0000259" key="7">
    <source>
        <dbReference type="Pfam" id="PF05199"/>
    </source>
</evidence>
<feature type="non-terminal residue" evidence="8">
    <location>
        <position position="559"/>
    </location>
</feature>
<dbReference type="Gene3D" id="3.40.50.720">
    <property type="entry name" value="NAD(P)-binding Rossmann-like Domain"/>
    <property type="match status" value="1"/>
</dbReference>